<feature type="compositionally biased region" description="Low complexity" evidence="1">
    <location>
        <begin position="80"/>
        <end position="92"/>
    </location>
</feature>
<feature type="compositionally biased region" description="Low complexity" evidence="1">
    <location>
        <begin position="7"/>
        <end position="24"/>
    </location>
</feature>
<dbReference type="OrthoDB" id="2392550at2759"/>
<comment type="caution">
    <text evidence="3">The sequence shown here is derived from an EMBL/GenBank/DDBJ whole genome shotgun (WGS) entry which is preliminary data.</text>
</comment>
<feature type="compositionally biased region" description="Low complexity" evidence="1">
    <location>
        <begin position="43"/>
        <end position="54"/>
    </location>
</feature>
<dbReference type="AlphaFoldDB" id="A0A9P6V0P2"/>
<organism evidence="3 4">
    <name type="scientific">Dissophora globulifera</name>
    <dbReference type="NCBI Taxonomy" id="979702"/>
    <lineage>
        <taxon>Eukaryota</taxon>
        <taxon>Fungi</taxon>
        <taxon>Fungi incertae sedis</taxon>
        <taxon>Mucoromycota</taxon>
        <taxon>Mortierellomycotina</taxon>
        <taxon>Mortierellomycetes</taxon>
        <taxon>Mortierellales</taxon>
        <taxon>Mortierellaceae</taxon>
        <taxon>Dissophora</taxon>
    </lineage>
</organism>
<feature type="compositionally biased region" description="Polar residues" evidence="1">
    <location>
        <begin position="55"/>
        <end position="64"/>
    </location>
</feature>
<dbReference type="Pfam" id="PF10444">
    <property type="entry name" value="Nbl1_Borealin_N"/>
    <property type="match status" value="1"/>
</dbReference>
<evidence type="ECO:0000256" key="1">
    <source>
        <dbReference type="SAM" id="MobiDB-lite"/>
    </source>
</evidence>
<dbReference type="Gene3D" id="6.10.250.1900">
    <property type="match status" value="1"/>
</dbReference>
<sequence length="262" mass="29398">MAKYSRRSPSAAPRSPRSYLASSSFDTANLPNPFQDSPSSFETAATLTPAAPVASDTTASSTLELSKHSRSAVRRENSHNTNNMTTATMAATSSVPRDKSSNTNGHYDQDEGEEQEREQDQEQEQEQENPLVFLTDVQREAAVENLDIEIMDRVQTMRASIGVLTNSIRFRCEAELNRLPAAIRAMTVEEFWFTYNGNAKEYLNRQAAKKTVANTSFLHEIQNASKHPVRYKPYPGAAQSQFRQTTRPFVDLRLAQSSKRKE</sequence>
<gene>
    <name evidence="3" type="ORF">BGZ99_000513</name>
</gene>
<accession>A0A9P6V0P2</accession>
<feature type="domain" description="Borealin N-terminal" evidence="2">
    <location>
        <begin position="138"/>
        <end position="191"/>
    </location>
</feature>
<feature type="compositionally biased region" description="Acidic residues" evidence="1">
    <location>
        <begin position="110"/>
        <end position="127"/>
    </location>
</feature>
<dbReference type="InterPro" id="IPR018851">
    <property type="entry name" value="Borealin_N"/>
</dbReference>
<dbReference type="EMBL" id="JAAAIP010000011">
    <property type="protein sequence ID" value="KAG0329777.1"/>
    <property type="molecule type" value="Genomic_DNA"/>
</dbReference>
<dbReference type="Proteomes" id="UP000738325">
    <property type="component" value="Unassembled WGS sequence"/>
</dbReference>
<keyword evidence="4" id="KW-1185">Reference proteome</keyword>
<reference evidence="3" key="1">
    <citation type="journal article" date="2020" name="Fungal Divers.">
        <title>Resolving the Mortierellaceae phylogeny through synthesis of multi-gene phylogenetics and phylogenomics.</title>
        <authorList>
            <person name="Vandepol N."/>
            <person name="Liber J."/>
            <person name="Desiro A."/>
            <person name="Na H."/>
            <person name="Kennedy M."/>
            <person name="Barry K."/>
            <person name="Grigoriev I.V."/>
            <person name="Miller A.N."/>
            <person name="O'Donnell K."/>
            <person name="Stajich J.E."/>
            <person name="Bonito G."/>
        </authorList>
    </citation>
    <scope>NUCLEOTIDE SEQUENCE</scope>
    <source>
        <strain evidence="3">REB-010B</strain>
    </source>
</reference>
<evidence type="ECO:0000313" key="4">
    <source>
        <dbReference type="Proteomes" id="UP000738325"/>
    </source>
</evidence>
<protein>
    <recommendedName>
        <fullName evidence="2">Borealin N-terminal domain-containing protein</fullName>
    </recommendedName>
</protein>
<feature type="compositionally biased region" description="Polar residues" evidence="1">
    <location>
        <begin position="25"/>
        <end position="42"/>
    </location>
</feature>
<evidence type="ECO:0000313" key="3">
    <source>
        <dbReference type="EMBL" id="KAG0329777.1"/>
    </source>
</evidence>
<feature type="region of interest" description="Disordered" evidence="1">
    <location>
        <begin position="1"/>
        <end position="131"/>
    </location>
</feature>
<name>A0A9P6V0P2_9FUNG</name>
<evidence type="ECO:0000259" key="2">
    <source>
        <dbReference type="Pfam" id="PF10444"/>
    </source>
</evidence>
<proteinExistence type="predicted"/>